<comment type="caution">
    <text evidence="4">The sequence shown here is derived from an EMBL/GenBank/DDBJ whole genome shotgun (WGS) entry which is preliminary data.</text>
</comment>
<dbReference type="PROSITE" id="PS50837">
    <property type="entry name" value="NACHT"/>
    <property type="match status" value="1"/>
</dbReference>
<evidence type="ECO:0000259" key="3">
    <source>
        <dbReference type="PROSITE" id="PS50837"/>
    </source>
</evidence>
<dbReference type="SUPFAM" id="SSF140860">
    <property type="entry name" value="Pseudo ankyrin repeat-like"/>
    <property type="match status" value="1"/>
</dbReference>
<dbReference type="InterPro" id="IPR007111">
    <property type="entry name" value="NACHT_NTPase"/>
</dbReference>
<dbReference type="PANTHER" id="PTHR10039">
    <property type="entry name" value="AMELOGENIN"/>
    <property type="match status" value="1"/>
</dbReference>
<sequence length="1625" mass="183571">MGSTSIPFRASGDLWSKVIAEVGDKLPSEIFANPENKSLTELWENTQSSRQRLEDKSWSFKRKNGETVYVRELLAKASKWINHFKDIGDIVVQYDPVHAALPWAGIRFLLTVATGDLDTYKSLLDRTVGIMEIICRNAVVESLLGDNQHKAAKRLRANLIRLYTSILNYLAKANSYYKQSRLKSFIKNGLLVSSDFESAFADIGEAQADIDRSVAVLELQVQMEANFKLQELIQSFDAPINRWDQALHEMTDHMHGEERREILRWVSEQKYEKHHEQAKGEVLEGTGQWLLHDALFLRWKNECTSSILWLYGIPGSGKSKLASIVIEDAMESFQRKEATYPAYFYCSRNNTAERERSDPAQVLASIARQLSTPQRGGPILEPTRTEYEAQKKLSFMSGSLGLEKSKKLVLQLLEQYPSATIVVDALDECNPETREDLLKALEGLLKESPCLLKLFVTSRTDQDLTYKLNNYPNLHLSSERNTSDINLFIRSETSRLIAEGNLLRDSNRKDELGDVIIQTLISKAQGMFRLASMQLQDLRRQATDRAIEERLNHLPKTLEESYRETLTNIENMDTIADRQYARNVLSWLLCARWQLQSDEFLSLVSVIENGSSFPISKGQLLQICSHFVIFDNATNTFRFSHLTVREFLEGQDLFKSASVNALAAEACLSKLAAPQISIEGPLQQYPFLFWAEHAREASQQRCLPLEEMLGQFLQSEQTGSFFYRWHRTTEEILDLEQTQQVLDLDIRIRLKATLSYIPRVLFVVCAYDLFNVLSREQWPRLAQQQYKNKAGETPQGVALRFGSGGLFQWQSRNDCSFEVKEEFIEIAAMNRVYGKTVIALLLDNRTRSAIKITERMVEVAAHNRMSGESIMALILESDAIDCVITQEIVDAVIRNFSPSIFQLLCVKAESEISIKEGAVRAAALNHKHRKDITSILLDRSKENIEVTEETVIATTRTQDGKEILALFFDHPKVRISITEDVLKAAARDEELDEELWTFLLNKRGSEVPITEEIVILAARNYEKCNMLIKRLLDECATVIPTTPAVVEGIVWNLNRPTVEMFLNTTGVDILITKSLIEHKDVQWGNSDGVLEFVLEKGTTRDETMDEVIHAIARRSNPATLQKFLARSGIVLHIEEDIVEAAAGNWNHGCEMMTLFLGSHGEVPVTKQAIQSAFENSRSGHLIVALLVKESANTIPMTEWVIRMTAIHQSGSVFRQLLDQRASDIPITAKVVEALASRGRNSEEEWGILFENGILTSDAVGEVIESIIANSETSILQLFIDHKGVEIQVTEEVVHAAMKNWRNGNDMMTVIFENRDRRAPITRKAINLIAMAFDTAILQQSLDGGDIDIMILQELFLAAAGNDDHGKEVTRFFLEEYTEDILVTEEVVVAAAENRGSGQDILALLLDRRDGMVPVTDKALCSIFYRPWDSVQTLLLILEKSRTEISITEDVLQKAVRARSSSVEILRLLLERQGSKINITEPIVNAAAGNGDYAKELMQSLLDKGGSRIPITINTIEAIIDNDIGGCEVLAMFLQRGITSIPMRERIFERACNSGVRSHELMNLLQHFTIIDWDDMGLPQSKSQNCSSKERFGTDMLTRIGACQSYLYLSAFLVILLSFCLGHLYI</sequence>
<keyword evidence="2" id="KW-0472">Membrane</keyword>
<reference evidence="4" key="1">
    <citation type="submission" date="2021-04" db="EMBL/GenBank/DDBJ databases">
        <title>Draft genome of Fusarium avenaceum strain F156N33, isolated from an atmospheric sample in Virginia.</title>
        <authorList>
            <person name="Yang S."/>
            <person name="Vinatzer B.A."/>
            <person name="Coleman J."/>
        </authorList>
    </citation>
    <scope>NUCLEOTIDE SEQUENCE</scope>
    <source>
        <strain evidence="4">F156N33</strain>
    </source>
</reference>
<dbReference type="Proteomes" id="UP000782241">
    <property type="component" value="Unassembled WGS sequence"/>
</dbReference>
<evidence type="ECO:0000256" key="2">
    <source>
        <dbReference type="SAM" id="Phobius"/>
    </source>
</evidence>
<feature type="transmembrane region" description="Helical" evidence="2">
    <location>
        <begin position="1605"/>
        <end position="1624"/>
    </location>
</feature>
<dbReference type="InterPro" id="IPR027417">
    <property type="entry name" value="P-loop_NTPase"/>
</dbReference>
<keyword evidence="1" id="KW-0677">Repeat</keyword>
<feature type="domain" description="NACHT" evidence="3">
    <location>
        <begin position="306"/>
        <end position="461"/>
    </location>
</feature>
<protein>
    <recommendedName>
        <fullName evidence="3">NACHT domain-containing protein</fullName>
    </recommendedName>
</protein>
<keyword evidence="2" id="KW-1133">Transmembrane helix</keyword>
<dbReference type="InterPro" id="IPR054471">
    <property type="entry name" value="GPIID_WHD"/>
</dbReference>
<evidence type="ECO:0000313" key="4">
    <source>
        <dbReference type="EMBL" id="KAG5657471.1"/>
    </source>
</evidence>
<dbReference type="InterPro" id="IPR056884">
    <property type="entry name" value="NPHP3-like_N"/>
</dbReference>
<keyword evidence="5" id="KW-1185">Reference proteome</keyword>
<dbReference type="Pfam" id="PF23397">
    <property type="entry name" value="DUF7104"/>
    <property type="match status" value="10"/>
</dbReference>
<dbReference type="Pfam" id="PF24809">
    <property type="entry name" value="DUF7708"/>
    <property type="match status" value="1"/>
</dbReference>
<dbReference type="Gene3D" id="1.20.5.340">
    <property type="match status" value="3"/>
</dbReference>
<evidence type="ECO:0000256" key="1">
    <source>
        <dbReference type="ARBA" id="ARBA00022737"/>
    </source>
</evidence>
<proteinExistence type="predicted"/>
<gene>
    <name evidence="4" type="ORF">KAF25_006035</name>
</gene>
<dbReference type="SUPFAM" id="SSF52540">
    <property type="entry name" value="P-loop containing nucleoside triphosphate hydrolases"/>
    <property type="match status" value="1"/>
</dbReference>
<dbReference type="Gene3D" id="3.40.50.300">
    <property type="entry name" value="P-loop containing nucleotide triphosphate hydrolases"/>
    <property type="match status" value="1"/>
</dbReference>
<keyword evidence="2" id="KW-0812">Transmembrane</keyword>
<organism evidence="4 5">
    <name type="scientific">Fusarium avenaceum</name>
    <dbReference type="NCBI Taxonomy" id="40199"/>
    <lineage>
        <taxon>Eukaryota</taxon>
        <taxon>Fungi</taxon>
        <taxon>Dikarya</taxon>
        <taxon>Ascomycota</taxon>
        <taxon>Pezizomycotina</taxon>
        <taxon>Sordariomycetes</taxon>
        <taxon>Hypocreomycetidae</taxon>
        <taxon>Hypocreales</taxon>
        <taxon>Nectriaceae</taxon>
        <taxon>Fusarium</taxon>
        <taxon>Fusarium tricinctum species complex</taxon>
    </lineage>
</organism>
<accession>A0A9P7GVW9</accession>
<dbReference type="EMBL" id="JAGPUO010000017">
    <property type="protein sequence ID" value="KAG5657471.1"/>
    <property type="molecule type" value="Genomic_DNA"/>
</dbReference>
<dbReference type="InterPro" id="IPR056125">
    <property type="entry name" value="DUF7708"/>
</dbReference>
<dbReference type="Pfam" id="PF22939">
    <property type="entry name" value="WHD_GPIID"/>
    <property type="match status" value="1"/>
</dbReference>
<evidence type="ECO:0000313" key="5">
    <source>
        <dbReference type="Proteomes" id="UP000782241"/>
    </source>
</evidence>
<name>A0A9P7GVW9_9HYPO</name>
<dbReference type="PANTHER" id="PTHR10039:SF16">
    <property type="entry name" value="GPI INOSITOL-DEACYLASE"/>
    <property type="match status" value="1"/>
</dbReference>
<dbReference type="Pfam" id="PF24883">
    <property type="entry name" value="NPHP3_N"/>
    <property type="match status" value="1"/>
</dbReference>
<dbReference type="InterPro" id="IPR055530">
    <property type="entry name" value="DUF7104"/>
</dbReference>